<sequence>MFRSGLEIPNGLLPSEVPQMILLTFEGPIIDQTFLLYKSLFGGIYRNPNGCPITSTFFISNKWNNYDHTQWLMDFGHEIAVNSVSYENLDNATVTRWEEEIVGMRSALQHFSHAKASDILGVRAPKLRFGGDNQLDVMEKFGFVYDNSMITSGGPFWPQTLAYRTAWECLSKFCPNKAHPKLWEIPINPLKFLNSQNEFNMLTEAITRKHSSSEIATILEFNLNRSYNYNRAPFLLTIDNDFFTLLPEKRAISALKLFIHNALKKSDIYMITIKQALQWIKQPTRLMDIHNFEAWQCNQLVTGDLRPCQVSFLSS</sequence>
<accession>A0A0N5CNY0</accession>
<name>A0A0N5CNY0_THECL</name>
<dbReference type="Gene3D" id="3.20.20.370">
    <property type="entry name" value="Glycoside hydrolase/deacetylase"/>
    <property type="match status" value="1"/>
</dbReference>
<evidence type="ECO:0000313" key="3">
    <source>
        <dbReference type="WBParaSite" id="TCLT_0000190801-mRNA-1"/>
    </source>
</evidence>
<dbReference type="SUPFAM" id="SSF88713">
    <property type="entry name" value="Glycoside hydrolase/deacetylase"/>
    <property type="match status" value="1"/>
</dbReference>
<dbReference type="GO" id="GO:0005975">
    <property type="term" value="P:carbohydrate metabolic process"/>
    <property type="evidence" value="ECO:0007669"/>
    <property type="project" value="InterPro"/>
</dbReference>
<dbReference type="PANTHER" id="PTHR45985">
    <property type="match status" value="1"/>
</dbReference>
<reference evidence="3" key="1">
    <citation type="submission" date="2017-02" db="UniProtKB">
        <authorList>
            <consortium name="WormBaseParasite"/>
        </authorList>
    </citation>
    <scope>IDENTIFICATION</scope>
</reference>
<dbReference type="InterPro" id="IPR052740">
    <property type="entry name" value="CE4"/>
</dbReference>
<dbReference type="Proteomes" id="UP000276776">
    <property type="component" value="Unassembled WGS sequence"/>
</dbReference>
<organism evidence="3">
    <name type="scientific">Thelazia callipaeda</name>
    <name type="common">Oriental eyeworm</name>
    <name type="synonym">Parasitic nematode</name>
    <dbReference type="NCBI Taxonomy" id="103827"/>
    <lineage>
        <taxon>Eukaryota</taxon>
        <taxon>Metazoa</taxon>
        <taxon>Ecdysozoa</taxon>
        <taxon>Nematoda</taxon>
        <taxon>Chromadorea</taxon>
        <taxon>Rhabditida</taxon>
        <taxon>Spirurina</taxon>
        <taxon>Spiruromorpha</taxon>
        <taxon>Thelazioidea</taxon>
        <taxon>Thelaziidae</taxon>
        <taxon>Thelazia</taxon>
    </lineage>
</organism>
<dbReference type="PANTHER" id="PTHR45985:SF3">
    <property type="entry name" value="CHITIN DEACETYLASE-LIKE 4"/>
    <property type="match status" value="1"/>
</dbReference>
<dbReference type="WBParaSite" id="TCLT_0000190801-mRNA-1">
    <property type="protein sequence ID" value="TCLT_0000190801-mRNA-1"/>
    <property type="gene ID" value="TCLT_0000190801"/>
</dbReference>
<protein>
    <submittedName>
        <fullName evidence="3">NodB homology domain-containing protein</fullName>
    </submittedName>
</protein>
<dbReference type="OrthoDB" id="504708at2759"/>
<gene>
    <name evidence="1" type="ORF">TCLT_LOCUS1909</name>
</gene>
<keyword evidence="2" id="KW-1185">Reference proteome</keyword>
<evidence type="ECO:0000313" key="2">
    <source>
        <dbReference type="Proteomes" id="UP000276776"/>
    </source>
</evidence>
<evidence type="ECO:0000313" key="1">
    <source>
        <dbReference type="EMBL" id="VDM97604.1"/>
    </source>
</evidence>
<dbReference type="STRING" id="103827.A0A0N5CNY0"/>
<dbReference type="OMA" id="NDYTLTN"/>
<dbReference type="AlphaFoldDB" id="A0A0N5CNY0"/>
<proteinExistence type="predicted"/>
<reference evidence="1 2" key="2">
    <citation type="submission" date="2018-11" db="EMBL/GenBank/DDBJ databases">
        <authorList>
            <consortium name="Pathogen Informatics"/>
        </authorList>
    </citation>
    <scope>NUCLEOTIDE SEQUENCE [LARGE SCALE GENOMIC DNA]</scope>
</reference>
<dbReference type="EMBL" id="UYYF01000305">
    <property type="protein sequence ID" value="VDM97604.1"/>
    <property type="molecule type" value="Genomic_DNA"/>
</dbReference>
<dbReference type="InterPro" id="IPR011330">
    <property type="entry name" value="Glyco_hydro/deAcase_b/a-brl"/>
</dbReference>